<dbReference type="PANTHER" id="PTHR30346:SF29">
    <property type="entry name" value="LYSR SUBSTRATE-BINDING"/>
    <property type="match status" value="1"/>
</dbReference>
<evidence type="ECO:0000256" key="4">
    <source>
        <dbReference type="ARBA" id="ARBA00023163"/>
    </source>
</evidence>
<evidence type="ECO:0000256" key="3">
    <source>
        <dbReference type="ARBA" id="ARBA00023125"/>
    </source>
</evidence>
<dbReference type="Proteomes" id="UP001500879">
    <property type="component" value="Unassembled WGS sequence"/>
</dbReference>
<dbReference type="PROSITE" id="PS50931">
    <property type="entry name" value="HTH_LYSR"/>
    <property type="match status" value="1"/>
</dbReference>
<feature type="domain" description="HTH lysR-type" evidence="5">
    <location>
        <begin position="2"/>
        <end position="59"/>
    </location>
</feature>
<keyword evidence="7" id="KW-1185">Reference proteome</keyword>
<evidence type="ECO:0000313" key="6">
    <source>
        <dbReference type="EMBL" id="GAA0431643.1"/>
    </source>
</evidence>
<protein>
    <submittedName>
        <fullName evidence="6">LysR family transcriptional regulator</fullName>
    </submittedName>
</protein>
<dbReference type="Gene3D" id="3.40.190.10">
    <property type="entry name" value="Periplasmic binding protein-like II"/>
    <property type="match status" value="2"/>
</dbReference>
<reference evidence="7" key="1">
    <citation type="journal article" date="2019" name="Int. J. Syst. Evol. Microbiol.">
        <title>The Global Catalogue of Microorganisms (GCM) 10K type strain sequencing project: providing services to taxonomists for standard genome sequencing and annotation.</title>
        <authorList>
            <consortium name="The Broad Institute Genomics Platform"/>
            <consortium name="The Broad Institute Genome Sequencing Center for Infectious Disease"/>
            <person name="Wu L."/>
            <person name="Ma J."/>
        </authorList>
    </citation>
    <scope>NUCLEOTIDE SEQUENCE [LARGE SCALE GENOMIC DNA]</scope>
    <source>
        <strain evidence="7">JCM 4788</strain>
    </source>
</reference>
<gene>
    <name evidence="6" type="ORF">GCM10010357_61570</name>
</gene>
<comment type="similarity">
    <text evidence="1">Belongs to the LysR transcriptional regulatory family.</text>
</comment>
<accession>A0ABP3IXD0</accession>
<dbReference type="InterPro" id="IPR036390">
    <property type="entry name" value="WH_DNA-bd_sf"/>
</dbReference>
<organism evidence="6 7">
    <name type="scientific">Streptomyces luteireticuli</name>
    <dbReference type="NCBI Taxonomy" id="173858"/>
    <lineage>
        <taxon>Bacteria</taxon>
        <taxon>Bacillati</taxon>
        <taxon>Actinomycetota</taxon>
        <taxon>Actinomycetes</taxon>
        <taxon>Kitasatosporales</taxon>
        <taxon>Streptomycetaceae</taxon>
        <taxon>Streptomyces</taxon>
    </lineage>
</organism>
<keyword evidence="4" id="KW-0804">Transcription</keyword>
<dbReference type="InterPro" id="IPR036388">
    <property type="entry name" value="WH-like_DNA-bd_sf"/>
</dbReference>
<evidence type="ECO:0000256" key="2">
    <source>
        <dbReference type="ARBA" id="ARBA00023015"/>
    </source>
</evidence>
<dbReference type="SUPFAM" id="SSF46785">
    <property type="entry name" value="Winged helix' DNA-binding domain"/>
    <property type="match status" value="1"/>
</dbReference>
<dbReference type="Gene3D" id="1.10.10.10">
    <property type="entry name" value="Winged helix-like DNA-binding domain superfamily/Winged helix DNA-binding domain"/>
    <property type="match status" value="1"/>
</dbReference>
<dbReference type="Pfam" id="PF00126">
    <property type="entry name" value="HTH_1"/>
    <property type="match status" value="1"/>
</dbReference>
<evidence type="ECO:0000256" key="1">
    <source>
        <dbReference type="ARBA" id="ARBA00009437"/>
    </source>
</evidence>
<name>A0ABP3IXD0_9ACTN</name>
<dbReference type="InterPro" id="IPR005119">
    <property type="entry name" value="LysR_subst-bd"/>
</dbReference>
<keyword evidence="3" id="KW-0238">DNA-binding</keyword>
<evidence type="ECO:0000313" key="7">
    <source>
        <dbReference type="Proteomes" id="UP001500879"/>
    </source>
</evidence>
<sequence>MFDSRHIKTFHAVVAAGSYSAAARALGYTQPAITQQMKALERAVGTPLFTRVGRRMRLTEAGEALARHAETILDTLSVAQQQMSSLTRLRSGRVRMCAFPSAGATLVPEALARLAADHPGVRVELLEGEPPESLRRLERGEFDIALAFTYPGLHDEVPDELVEIPLLEDQLTVLMPAGHPLARRRAVALADLAEERWIAGCLRCRTNFLHECTQVGFAPDIAFTTDDILVVQSLVAEGLGVAMMPGLVLSFLRHDRITGRPLDPASSRQVSAYVLRDHLRVPATALVLDELKAAARRRTGGCSNKP</sequence>
<comment type="caution">
    <text evidence="6">The sequence shown here is derived from an EMBL/GenBank/DDBJ whole genome shotgun (WGS) entry which is preliminary data.</text>
</comment>
<dbReference type="EMBL" id="BAAABX010000066">
    <property type="protein sequence ID" value="GAA0431643.1"/>
    <property type="molecule type" value="Genomic_DNA"/>
</dbReference>
<keyword evidence="2" id="KW-0805">Transcription regulation</keyword>
<dbReference type="RefSeq" id="WP_344031407.1">
    <property type="nucleotide sequence ID" value="NZ_BAAABX010000066.1"/>
</dbReference>
<dbReference type="InterPro" id="IPR000847">
    <property type="entry name" value="LysR_HTH_N"/>
</dbReference>
<evidence type="ECO:0000259" key="5">
    <source>
        <dbReference type="PROSITE" id="PS50931"/>
    </source>
</evidence>
<dbReference type="CDD" id="cd08423">
    <property type="entry name" value="PBP2_LTTR_like_6"/>
    <property type="match status" value="1"/>
</dbReference>
<dbReference type="PANTHER" id="PTHR30346">
    <property type="entry name" value="TRANSCRIPTIONAL DUAL REGULATOR HCAR-RELATED"/>
    <property type="match status" value="1"/>
</dbReference>
<dbReference type="SUPFAM" id="SSF53850">
    <property type="entry name" value="Periplasmic binding protein-like II"/>
    <property type="match status" value="1"/>
</dbReference>
<dbReference type="PRINTS" id="PR00039">
    <property type="entry name" value="HTHLYSR"/>
</dbReference>
<proteinExistence type="inferred from homology"/>
<dbReference type="Pfam" id="PF03466">
    <property type="entry name" value="LysR_substrate"/>
    <property type="match status" value="1"/>
</dbReference>